<evidence type="ECO:0000313" key="2">
    <source>
        <dbReference type="Proteomes" id="UP000324222"/>
    </source>
</evidence>
<dbReference type="Proteomes" id="UP000324222">
    <property type="component" value="Unassembled WGS sequence"/>
</dbReference>
<sequence>MQEIREQCIVSATANIQKAQAKQQEDFNQRHKTAYSYKPGDLVLLKNLKRADRKGGGLDTTLFAQRPSGYDSLGFNTVQIHFDENRNHWFTSSTFRIRIEIADSMTPSKLTESAQKQLKSRYECLAKDGCLEVYLINCDQQPNMNDCGLYAIGNSYRKMGIQCLYMTIPRRGNI</sequence>
<dbReference type="InterPro" id="IPR038765">
    <property type="entry name" value="Papain-like_cys_pep_sf"/>
</dbReference>
<dbReference type="EMBL" id="VSRR010004192">
    <property type="protein sequence ID" value="MPC38862.1"/>
    <property type="molecule type" value="Genomic_DNA"/>
</dbReference>
<evidence type="ECO:0000313" key="1">
    <source>
        <dbReference type="EMBL" id="MPC38862.1"/>
    </source>
</evidence>
<proteinExistence type="predicted"/>
<dbReference type="SUPFAM" id="SSF54001">
    <property type="entry name" value="Cysteine proteinases"/>
    <property type="match status" value="1"/>
</dbReference>
<gene>
    <name evidence="1" type="ORF">E2C01_032378</name>
</gene>
<organism evidence="1 2">
    <name type="scientific">Portunus trituberculatus</name>
    <name type="common">Swimming crab</name>
    <name type="synonym">Neptunus trituberculatus</name>
    <dbReference type="NCBI Taxonomy" id="210409"/>
    <lineage>
        <taxon>Eukaryota</taxon>
        <taxon>Metazoa</taxon>
        <taxon>Ecdysozoa</taxon>
        <taxon>Arthropoda</taxon>
        <taxon>Crustacea</taxon>
        <taxon>Multicrustacea</taxon>
        <taxon>Malacostraca</taxon>
        <taxon>Eumalacostraca</taxon>
        <taxon>Eucarida</taxon>
        <taxon>Decapoda</taxon>
        <taxon>Pleocyemata</taxon>
        <taxon>Brachyura</taxon>
        <taxon>Eubrachyura</taxon>
        <taxon>Portunoidea</taxon>
        <taxon>Portunidae</taxon>
        <taxon>Portuninae</taxon>
        <taxon>Portunus</taxon>
    </lineage>
</organism>
<name>A0A5B7EXC0_PORTR</name>
<protein>
    <recommendedName>
        <fullName evidence="3">Ubiquitin-like protease family profile domain-containing protein</fullName>
    </recommendedName>
</protein>
<keyword evidence="2" id="KW-1185">Reference proteome</keyword>
<accession>A0A5B7EXC0</accession>
<reference evidence="1 2" key="1">
    <citation type="submission" date="2019-05" db="EMBL/GenBank/DDBJ databases">
        <title>Another draft genome of Portunus trituberculatus and its Hox gene families provides insights of decapod evolution.</title>
        <authorList>
            <person name="Jeong J.-H."/>
            <person name="Song I."/>
            <person name="Kim S."/>
            <person name="Choi T."/>
            <person name="Kim D."/>
            <person name="Ryu S."/>
            <person name="Kim W."/>
        </authorList>
    </citation>
    <scope>NUCLEOTIDE SEQUENCE [LARGE SCALE GENOMIC DNA]</scope>
    <source>
        <tissue evidence="1">Muscle</tissue>
    </source>
</reference>
<comment type="caution">
    <text evidence="1">The sequence shown here is derived from an EMBL/GenBank/DDBJ whole genome shotgun (WGS) entry which is preliminary data.</text>
</comment>
<dbReference type="AlphaFoldDB" id="A0A5B7EXC0"/>
<evidence type="ECO:0008006" key="3">
    <source>
        <dbReference type="Google" id="ProtNLM"/>
    </source>
</evidence>